<feature type="compositionally biased region" description="Acidic residues" evidence="1">
    <location>
        <begin position="301"/>
        <end position="310"/>
    </location>
</feature>
<evidence type="ECO:0000256" key="1">
    <source>
        <dbReference type="SAM" id="MobiDB-lite"/>
    </source>
</evidence>
<feature type="region of interest" description="Disordered" evidence="1">
    <location>
        <begin position="1"/>
        <end position="44"/>
    </location>
</feature>
<dbReference type="InParanoid" id="F4WWC1"/>
<feature type="region of interest" description="Disordered" evidence="1">
    <location>
        <begin position="202"/>
        <end position="278"/>
    </location>
</feature>
<sequence length="356" mass="39963">MSMPTKGKHHHLSHHHHPQHHSQPQQHHQPQQQQPHHTPPQHPHQIILNQPVVHSPQTYSAVVTTNTRFLNAVDDVHEDALAILVVSSDDSTRRACDSTGGKKVLFERMEILRKFVLLEPSEDVASNGVWCHSHVTTSSLTCLMFTEWQVPTQFARSLTVRENVSHVIEIGAVVEYHSGTLHVHDHGVVQLDGVEGEGLGRDVTLRRAGPRVSKGGEGWRRETDDLQRPQRNEGDDGRSLPGGDGRQGDDGGGGKGGWEKAEEVSREKTTEATTDRDDAREFVLLPHLPLRKYTAWRLVNDDDDDDDDDVGPSLTIDSKEKRRGREDLSRVDEAPRVRQPLPLWRGKEERNEGSGE</sequence>
<protein>
    <submittedName>
        <fullName evidence="2">Uncharacterized protein</fullName>
    </submittedName>
</protein>
<dbReference type="EMBL" id="GL888406">
    <property type="protein sequence ID" value="EGI61463.1"/>
    <property type="molecule type" value="Genomic_DNA"/>
</dbReference>
<dbReference type="AlphaFoldDB" id="F4WWC1"/>
<feature type="region of interest" description="Disordered" evidence="1">
    <location>
        <begin position="301"/>
        <end position="356"/>
    </location>
</feature>
<reference evidence="2" key="1">
    <citation type="submission" date="2011-02" db="EMBL/GenBank/DDBJ databases">
        <title>The genome of the leaf-cutting ant Acromyrmex echinatior suggests key adaptations to social evolution and fungus farming.</title>
        <authorList>
            <person name="Nygaard S."/>
            <person name="Zhang G."/>
        </authorList>
    </citation>
    <scope>NUCLEOTIDE SEQUENCE</scope>
</reference>
<name>F4WWC1_ACREC</name>
<feature type="compositionally biased region" description="Basic and acidic residues" evidence="1">
    <location>
        <begin position="217"/>
        <end position="238"/>
    </location>
</feature>
<feature type="compositionally biased region" description="Basic and acidic residues" evidence="1">
    <location>
        <begin position="345"/>
        <end position="356"/>
    </location>
</feature>
<dbReference type="SUPFAM" id="SSF81995">
    <property type="entry name" value="beta-sandwich domain of Sec23/24"/>
    <property type="match status" value="1"/>
</dbReference>
<accession>F4WWC1</accession>
<feature type="compositionally biased region" description="Low complexity" evidence="1">
    <location>
        <begin position="21"/>
        <end position="36"/>
    </location>
</feature>
<evidence type="ECO:0000313" key="2">
    <source>
        <dbReference type="EMBL" id="EGI61463.1"/>
    </source>
</evidence>
<keyword evidence="3" id="KW-1185">Reference proteome</keyword>
<feature type="compositionally biased region" description="Basic and acidic residues" evidence="1">
    <location>
        <begin position="257"/>
        <end position="278"/>
    </location>
</feature>
<proteinExistence type="predicted"/>
<organism evidence="3">
    <name type="scientific">Acromyrmex echinatior</name>
    <name type="common">Panamanian leafcutter ant</name>
    <name type="synonym">Acromyrmex octospinosus echinatior</name>
    <dbReference type="NCBI Taxonomy" id="103372"/>
    <lineage>
        <taxon>Eukaryota</taxon>
        <taxon>Metazoa</taxon>
        <taxon>Ecdysozoa</taxon>
        <taxon>Arthropoda</taxon>
        <taxon>Hexapoda</taxon>
        <taxon>Insecta</taxon>
        <taxon>Pterygota</taxon>
        <taxon>Neoptera</taxon>
        <taxon>Endopterygota</taxon>
        <taxon>Hymenoptera</taxon>
        <taxon>Apocrita</taxon>
        <taxon>Aculeata</taxon>
        <taxon>Formicoidea</taxon>
        <taxon>Formicidae</taxon>
        <taxon>Myrmicinae</taxon>
        <taxon>Acromyrmex</taxon>
    </lineage>
</organism>
<feature type="compositionally biased region" description="Gly residues" evidence="1">
    <location>
        <begin position="240"/>
        <end position="256"/>
    </location>
</feature>
<feature type="compositionally biased region" description="Basic residues" evidence="1">
    <location>
        <begin position="1"/>
        <end position="20"/>
    </location>
</feature>
<dbReference type="Proteomes" id="UP000007755">
    <property type="component" value="Unassembled WGS sequence"/>
</dbReference>
<gene>
    <name evidence="2" type="ORF">G5I_10237</name>
</gene>
<feature type="compositionally biased region" description="Basic and acidic residues" evidence="1">
    <location>
        <begin position="317"/>
        <end position="336"/>
    </location>
</feature>
<evidence type="ECO:0000313" key="3">
    <source>
        <dbReference type="Proteomes" id="UP000007755"/>
    </source>
</evidence>